<name>A0A8S3TUL1_MYTED</name>
<proteinExistence type="predicted"/>
<feature type="compositionally biased region" description="Basic residues" evidence="1">
    <location>
        <begin position="305"/>
        <end position="317"/>
    </location>
</feature>
<accession>A0A8S3TUL1</accession>
<feature type="compositionally biased region" description="Low complexity" evidence="1">
    <location>
        <begin position="281"/>
        <end position="300"/>
    </location>
</feature>
<evidence type="ECO:0000256" key="1">
    <source>
        <dbReference type="SAM" id="MobiDB-lite"/>
    </source>
</evidence>
<feature type="compositionally biased region" description="Basic and acidic residues" evidence="1">
    <location>
        <begin position="334"/>
        <end position="348"/>
    </location>
</feature>
<sequence>MTTTRDPILEPFIYLVVIQSPTHNQFNNQFNNQPGIPLATYHINHTAHPCSPDNCLLNKVSTGHLRLLPTNQSTTGLQVNNHLNPTSTGQTLYLHLGLLHPSGKGNLINNFHRPPTGPINHPVPGQLQSTRQQNYTFPVDTTGQQNRVIDNQQHQPPISHPVNIPHINSHVPPTQQFNRTGLYQPNTNQSGFQQPLNNTMGSLQATTGATSPKCYCTYTSDSTAIWKYTISARRPYQPSTAPNLVQGMTQSGYYDTAPHLPVYPQQLYNNRPHTQFQDQRSMSSITSCSNSDSDSSSSTSGVVYRRSRHKRSHKTHSRLSISSRHVSPVEEEASEHSSPHRKEFRQEA</sequence>
<organism evidence="2 3">
    <name type="scientific">Mytilus edulis</name>
    <name type="common">Blue mussel</name>
    <dbReference type="NCBI Taxonomy" id="6550"/>
    <lineage>
        <taxon>Eukaryota</taxon>
        <taxon>Metazoa</taxon>
        <taxon>Spiralia</taxon>
        <taxon>Lophotrochozoa</taxon>
        <taxon>Mollusca</taxon>
        <taxon>Bivalvia</taxon>
        <taxon>Autobranchia</taxon>
        <taxon>Pteriomorphia</taxon>
        <taxon>Mytilida</taxon>
        <taxon>Mytiloidea</taxon>
        <taxon>Mytilidae</taxon>
        <taxon>Mytilinae</taxon>
        <taxon>Mytilus</taxon>
    </lineage>
</organism>
<keyword evidence="3" id="KW-1185">Reference proteome</keyword>
<evidence type="ECO:0000313" key="3">
    <source>
        <dbReference type="Proteomes" id="UP000683360"/>
    </source>
</evidence>
<gene>
    <name evidence="2" type="ORF">MEDL_47549</name>
</gene>
<protein>
    <submittedName>
        <fullName evidence="2">Uncharacterized protein</fullName>
    </submittedName>
</protein>
<feature type="region of interest" description="Disordered" evidence="1">
    <location>
        <begin position="275"/>
        <end position="348"/>
    </location>
</feature>
<comment type="caution">
    <text evidence="2">The sequence shown here is derived from an EMBL/GenBank/DDBJ whole genome shotgun (WGS) entry which is preliminary data.</text>
</comment>
<reference evidence="2" key="1">
    <citation type="submission" date="2021-03" db="EMBL/GenBank/DDBJ databases">
        <authorList>
            <person name="Bekaert M."/>
        </authorList>
    </citation>
    <scope>NUCLEOTIDE SEQUENCE</scope>
</reference>
<dbReference type="EMBL" id="CAJPWZ010002279">
    <property type="protein sequence ID" value="CAG2234964.1"/>
    <property type="molecule type" value="Genomic_DNA"/>
</dbReference>
<dbReference type="Proteomes" id="UP000683360">
    <property type="component" value="Unassembled WGS sequence"/>
</dbReference>
<dbReference type="AlphaFoldDB" id="A0A8S3TUL1"/>
<evidence type="ECO:0000313" key="2">
    <source>
        <dbReference type="EMBL" id="CAG2234964.1"/>
    </source>
</evidence>
<dbReference type="OrthoDB" id="10546815at2759"/>